<proteinExistence type="predicted"/>
<evidence type="ECO:0000313" key="1">
    <source>
        <dbReference type="EMBL" id="KAJ8332004.1"/>
    </source>
</evidence>
<dbReference type="Proteomes" id="UP001152622">
    <property type="component" value="Unassembled WGS sequence"/>
</dbReference>
<sequence length="84" mass="8922">MGQDSLCRCGPPGPREAVAISAAGTLICAQRPTALQPALRSRGERLGSPPARFGYRVSPAFKASHVHAIPDTANLRHLQWGSFS</sequence>
<dbReference type="EMBL" id="JAINUF010000062">
    <property type="protein sequence ID" value="KAJ8332004.1"/>
    <property type="molecule type" value="Genomic_DNA"/>
</dbReference>
<reference evidence="1" key="1">
    <citation type="journal article" date="2023" name="Science">
        <title>Genome structures resolve the early diversification of teleost fishes.</title>
        <authorList>
            <person name="Parey E."/>
            <person name="Louis A."/>
            <person name="Montfort J."/>
            <person name="Bouchez O."/>
            <person name="Roques C."/>
            <person name="Iampietro C."/>
            <person name="Lluch J."/>
            <person name="Castinel A."/>
            <person name="Donnadieu C."/>
            <person name="Desvignes T."/>
            <person name="Floi Bucao C."/>
            <person name="Jouanno E."/>
            <person name="Wen M."/>
            <person name="Mejri S."/>
            <person name="Dirks R."/>
            <person name="Jansen H."/>
            <person name="Henkel C."/>
            <person name="Chen W.J."/>
            <person name="Zahm M."/>
            <person name="Cabau C."/>
            <person name="Klopp C."/>
            <person name="Thompson A.W."/>
            <person name="Robinson-Rechavi M."/>
            <person name="Braasch I."/>
            <person name="Lecointre G."/>
            <person name="Bobe J."/>
            <person name="Postlethwait J.H."/>
            <person name="Berthelot C."/>
            <person name="Roest Crollius H."/>
            <person name="Guiguen Y."/>
        </authorList>
    </citation>
    <scope>NUCLEOTIDE SEQUENCE</scope>
    <source>
        <strain evidence="1">WJC10195</strain>
    </source>
</reference>
<dbReference type="AlphaFoldDB" id="A0A9Q1E4F4"/>
<accession>A0A9Q1E4F4</accession>
<evidence type="ECO:0000313" key="2">
    <source>
        <dbReference type="Proteomes" id="UP001152622"/>
    </source>
</evidence>
<name>A0A9Q1E4F4_SYNKA</name>
<keyword evidence="2" id="KW-1185">Reference proteome</keyword>
<gene>
    <name evidence="1" type="ORF">SKAU_G00430110</name>
</gene>
<protein>
    <submittedName>
        <fullName evidence="1">Uncharacterized protein</fullName>
    </submittedName>
</protein>
<comment type="caution">
    <text evidence="1">The sequence shown here is derived from an EMBL/GenBank/DDBJ whole genome shotgun (WGS) entry which is preliminary data.</text>
</comment>
<organism evidence="1 2">
    <name type="scientific">Synaphobranchus kaupii</name>
    <name type="common">Kaup's arrowtooth eel</name>
    <dbReference type="NCBI Taxonomy" id="118154"/>
    <lineage>
        <taxon>Eukaryota</taxon>
        <taxon>Metazoa</taxon>
        <taxon>Chordata</taxon>
        <taxon>Craniata</taxon>
        <taxon>Vertebrata</taxon>
        <taxon>Euteleostomi</taxon>
        <taxon>Actinopterygii</taxon>
        <taxon>Neopterygii</taxon>
        <taxon>Teleostei</taxon>
        <taxon>Anguilliformes</taxon>
        <taxon>Synaphobranchidae</taxon>
        <taxon>Synaphobranchus</taxon>
    </lineage>
</organism>